<name>A0A8J4Q631_9ROSI</name>
<organism evidence="3 4">
    <name type="scientific">Castanea mollissima</name>
    <name type="common">Chinese chestnut</name>
    <dbReference type="NCBI Taxonomy" id="60419"/>
    <lineage>
        <taxon>Eukaryota</taxon>
        <taxon>Viridiplantae</taxon>
        <taxon>Streptophyta</taxon>
        <taxon>Embryophyta</taxon>
        <taxon>Tracheophyta</taxon>
        <taxon>Spermatophyta</taxon>
        <taxon>Magnoliopsida</taxon>
        <taxon>eudicotyledons</taxon>
        <taxon>Gunneridae</taxon>
        <taxon>Pentapetalae</taxon>
        <taxon>rosids</taxon>
        <taxon>fabids</taxon>
        <taxon>Fagales</taxon>
        <taxon>Fagaceae</taxon>
        <taxon>Castanea</taxon>
    </lineage>
</organism>
<dbReference type="InterPro" id="IPR011990">
    <property type="entry name" value="TPR-like_helical_dom_sf"/>
</dbReference>
<dbReference type="PANTHER" id="PTHR47926">
    <property type="entry name" value="PENTATRICOPEPTIDE REPEAT-CONTAINING PROTEIN"/>
    <property type="match status" value="1"/>
</dbReference>
<evidence type="ECO:0000313" key="3">
    <source>
        <dbReference type="EMBL" id="KAF3942819.1"/>
    </source>
</evidence>
<reference evidence="3" key="1">
    <citation type="submission" date="2020-03" db="EMBL/GenBank/DDBJ databases">
        <title>Castanea mollissima Vanexum genome sequencing.</title>
        <authorList>
            <person name="Staton M."/>
        </authorList>
    </citation>
    <scope>NUCLEOTIDE SEQUENCE</scope>
    <source>
        <tissue evidence="3">Leaf</tissue>
    </source>
</reference>
<dbReference type="OrthoDB" id="1882346at2759"/>
<accession>A0A8J4Q631</accession>
<dbReference type="PROSITE" id="PS51375">
    <property type="entry name" value="PPR"/>
    <property type="match status" value="1"/>
</dbReference>
<evidence type="ECO:0000313" key="4">
    <source>
        <dbReference type="Proteomes" id="UP000737018"/>
    </source>
</evidence>
<keyword evidence="4" id="KW-1185">Reference proteome</keyword>
<evidence type="ECO:0000256" key="1">
    <source>
        <dbReference type="ARBA" id="ARBA00022737"/>
    </source>
</evidence>
<dbReference type="Pfam" id="PF01535">
    <property type="entry name" value="PPR"/>
    <property type="match status" value="2"/>
</dbReference>
<dbReference type="Gene3D" id="1.25.40.10">
    <property type="entry name" value="Tetratricopeptide repeat domain"/>
    <property type="match status" value="1"/>
</dbReference>
<dbReference type="AlphaFoldDB" id="A0A8J4Q631"/>
<feature type="non-terminal residue" evidence="3">
    <location>
        <position position="1"/>
    </location>
</feature>
<dbReference type="InterPro" id="IPR002885">
    <property type="entry name" value="PPR_rpt"/>
</dbReference>
<gene>
    <name evidence="3" type="ORF">CMV_030556</name>
</gene>
<keyword evidence="1" id="KW-0677">Repeat</keyword>
<protein>
    <recommendedName>
        <fullName evidence="5">Pentatricopeptide repeat-containing protein</fullName>
    </recommendedName>
</protein>
<dbReference type="NCBIfam" id="TIGR00756">
    <property type="entry name" value="PPR"/>
    <property type="match status" value="1"/>
</dbReference>
<sequence>ANALQTFASLRASQSPKLPLNDVHFIDARIIKTGFNPQTCRFNFRVNDFLQRGELSHARQLFDQMPQKNTISTNMMISGYVKSGNLSYARELVDAMVERTAVTWTILIVTQRRRMKLFKSMPILLNWDLIRLSWFAIPWLMLTAKHVA</sequence>
<feature type="repeat" description="PPR" evidence="2">
    <location>
        <begin position="69"/>
        <end position="103"/>
    </location>
</feature>
<evidence type="ECO:0008006" key="5">
    <source>
        <dbReference type="Google" id="ProtNLM"/>
    </source>
</evidence>
<dbReference type="EMBL" id="JRKL02013329">
    <property type="protein sequence ID" value="KAF3942819.1"/>
    <property type="molecule type" value="Genomic_DNA"/>
</dbReference>
<dbReference type="GO" id="GO:0009451">
    <property type="term" value="P:RNA modification"/>
    <property type="evidence" value="ECO:0007669"/>
    <property type="project" value="InterPro"/>
</dbReference>
<dbReference type="InterPro" id="IPR046960">
    <property type="entry name" value="PPR_At4g14850-like_plant"/>
</dbReference>
<dbReference type="Proteomes" id="UP000737018">
    <property type="component" value="Unassembled WGS sequence"/>
</dbReference>
<proteinExistence type="predicted"/>
<dbReference type="GO" id="GO:0003723">
    <property type="term" value="F:RNA binding"/>
    <property type="evidence" value="ECO:0007669"/>
    <property type="project" value="InterPro"/>
</dbReference>
<comment type="caution">
    <text evidence="3">The sequence shown here is derived from an EMBL/GenBank/DDBJ whole genome shotgun (WGS) entry which is preliminary data.</text>
</comment>
<evidence type="ECO:0000256" key="2">
    <source>
        <dbReference type="PROSITE-ProRule" id="PRU00708"/>
    </source>
</evidence>